<comment type="caution">
    <text evidence="2">The sequence shown here is derived from an EMBL/GenBank/DDBJ whole genome shotgun (WGS) entry which is preliminary data.</text>
</comment>
<dbReference type="AlphaFoldDB" id="A0AAE0HSW9"/>
<dbReference type="EMBL" id="JAUEDM010000009">
    <property type="protein sequence ID" value="KAK3312101.1"/>
    <property type="molecule type" value="Genomic_DNA"/>
</dbReference>
<evidence type="ECO:0000313" key="3">
    <source>
        <dbReference type="Proteomes" id="UP001283341"/>
    </source>
</evidence>
<proteinExistence type="predicted"/>
<sequence length="595" mass="65776">MSYTSLAEGSSSSVLCTGAYLLTLISKFEDLVLEVPEKRYKSSRYTGNERKLIQESLDQAPLTPGSRRKLAIIPALHYPSPALSQPCIIPALHYPSPALSQPCIIPALHYPSPALSQPCIIPALHYPGPSSSLGQGKHTGTSPDASILPERPAKPEKPEGVVVQWHWLKRSIITQARLQHPSPGWGDGSDGAGVTICGYVPNIGIIHKLEQSPQPQAHSLCRLDYSSPLRRFFHIDFVHQSHHLIWPRRQGQAIGLPVAITPRGSATSISRLEERLKARSTPQFPDDALVGLKGYLLANEVGTGKNFNYFGSIELERTFLQRKKDNGEDIKAYPTLLVAPANLLAVAQTWLEGYTNFNNMNLTVHSLYNIKFLGPTSRLATHGTISHYSRQSEFDAKLKQAVNKRGQTRNKTTCFNKLISRNGKNPQDADGLLVGHSPAKWDGSKKCKVLVDSLIPSWQLRTAGAPTEEEEEYDGVELEFDADSQAGSLGLHDMWALKWWDASQPSLSLPLTDTLPTNTPMPDLLRKLVTLANDRTYKETWECMKLYAHRNEVAHADPAGHRLDLSEFLPLVVHGHRIKQEEYGTKLDSSAGGTS</sequence>
<organism evidence="2 3">
    <name type="scientific">Apodospora peruviana</name>
    <dbReference type="NCBI Taxonomy" id="516989"/>
    <lineage>
        <taxon>Eukaryota</taxon>
        <taxon>Fungi</taxon>
        <taxon>Dikarya</taxon>
        <taxon>Ascomycota</taxon>
        <taxon>Pezizomycotina</taxon>
        <taxon>Sordariomycetes</taxon>
        <taxon>Sordariomycetidae</taxon>
        <taxon>Sordariales</taxon>
        <taxon>Lasiosphaeriaceae</taxon>
        <taxon>Apodospora</taxon>
    </lineage>
</organism>
<feature type="compositionally biased region" description="Polar residues" evidence="1">
    <location>
        <begin position="130"/>
        <end position="144"/>
    </location>
</feature>
<reference evidence="2" key="1">
    <citation type="journal article" date="2023" name="Mol. Phylogenet. Evol.">
        <title>Genome-scale phylogeny and comparative genomics of the fungal order Sordariales.</title>
        <authorList>
            <person name="Hensen N."/>
            <person name="Bonometti L."/>
            <person name="Westerberg I."/>
            <person name="Brannstrom I.O."/>
            <person name="Guillou S."/>
            <person name="Cros-Aarteil S."/>
            <person name="Calhoun S."/>
            <person name="Haridas S."/>
            <person name="Kuo A."/>
            <person name="Mondo S."/>
            <person name="Pangilinan J."/>
            <person name="Riley R."/>
            <person name="LaButti K."/>
            <person name="Andreopoulos B."/>
            <person name="Lipzen A."/>
            <person name="Chen C."/>
            <person name="Yan M."/>
            <person name="Daum C."/>
            <person name="Ng V."/>
            <person name="Clum A."/>
            <person name="Steindorff A."/>
            <person name="Ohm R.A."/>
            <person name="Martin F."/>
            <person name="Silar P."/>
            <person name="Natvig D.O."/>
            <person name="Lalanne C."/>
            <person name="Gautier V."/>
            <person name="Ament-Velasquez S.L."/>
            <person name="Kruys A."/>
            <person name="Hutchinson M.I."/>
            <person name="Powell A.J."/>
            <person name="Barry K."/>
            <person name="Miller A.N."/>
            <person name="Grigoriev I.V."/>
            <person name="Debuchy R."/>
            <person name="Gladieux P."/>
            <person name="Hiltunen Thoren M."/>
            <person name="Johannesson H."/>
        </authorList>
    </citation>
    <scope>NUCLEOTIDE SEQUENCE</scope>
    <source>
        <strain evidence="2">CBS 118394</strain>
    </source>
</reference>
<gene>
    <name evidence="2" type="ORF">B0H66DRAFT_538391</name>
</gene>
<accession>A0AAE0HSW9</accession>
<dbReference type="Proteomes" id="UP001283341">
    <property type="component" value="Unassembled WGS sequence"/>
</dbReference>
<feature type="region of interest" description="Disordered" evidence="1">
    <location>
        <begin position="130"/>
        <end position="155"/>
    </location>
</feature>
<protein>
    <submittedName>
        <fullName evidence="2">Uncharacterized protein</fullName>
    </submittedName>
</protein>
<name>A0AAE0HSW9_9PEZI</name>
<evidence type="ECO:0000313" key="2">
    <source>
        <dbReference type="EMBL" id="KAK3312101.1"/>
    </source>
</evidence>
<reference evidence="2" key="2">
    <citation type="submission" date="2023-06" db="EMBL/GenBank/DDBJ databases">
        <authorList>
            <consortium name="Lawrence Berkeley National Laboratory"/>
            <person name="Haridas S."/>
            <person name="Hensen N."/>
            <person name="Bonometti L."/>
            <person name="Westerberg I."/>
            <person name="Brannstrom I.O."/>
            <person name="Guillou S."/>
            <person name="Cros-Aarteil S."/>
            <person name="Calhoun S."/>
            <person name="Kuo A."/>
            <person name="Mondo S."/>
            <person name="Pangilinan J."/>
            <person name="Riley R."/>
            <person name="Labutti K."/>
            <person name="Andreopoulos B."/>
            <person name="Lipzen A."/>
            <person name="Chen C."/>
            <person name="Yanf M."/>
            <person name="Daum C."/>
            <person name="Ng V."/>
            <person name="Clum A."/>
            <person name="Steindorff A."/>
            <person name="Ohm R."/>
            <person name="Martin F."/>
            <person name="Silar P."/>
            <person name="Natvig D."/>
            <person name="Lalanne C."/>
            <person name="Gautier V."/>
            <person name="Ament-Velasquez S.L."/>
            <person name="Kruys A."/>
            <person name="Hutchinson M.I."/>
            <person name="Powell A.J."/>
            <person name="Barry K."/>
            <person name="Miller A.N."/>
            <person name="Grigoriev I.V."/>
            <person name="Debuchy R."/>
            <person name="Gladieux P."/>
            <person name="Thoren M.H."/>
            <person name="Johannesson H."/>
        </authorList>
    </citation>
    <scope>NUCLEOTIDE SEQUENCE</scope>
    <source>
        <strain evidence="2">CBS 118394</strain>
    </source>
</reference>
<keyword evidence="3" id="KW-1185">Reference proteome</keyword>
<evidence type="ECO:0000256" key="1">
    <source>
        <dbReference type="SAM" id="MobiDB-lite"/>
    </source>
</evidence>